<dbReference type="EMBL" id="JABDTM020011650">
    <property type="protein sequence ID" value="KAH0820527.1"/>
    <property type="molecule type" value="Genomic_DNA"/>
</dbReference>
<gene>
    <name evidence="6" type="ORF">GEV33_002264</name>
</gene>
<evidence type="ECO:0000313" key="7">
    <source>
        <dbReference type="Proteomes" id="UP000719412"/>
    </source>
</evidence>
<dbReference type="InterPro" id="IPR004875">
    <property type="entry name" value="DDE_SF_endonuclease_dom"/>
</dbReference>
<comment type="caution">
    <text evidence="6">The sequence shown here is derived from an EMBL/GenBank/DDBJ whole genome shotgun (WGS) entry which is preliminary data.</text>
</comment>
<feature type="domain" description="HTH CENPB-type" evidence="5">
    <location>
        <begin position="536"/>
        <end position="607"/>
    </location>
</feature>
<dbReference type="AlphaFoldDB" id="A0A8J6HUH7"/>
<reference evidence="6" key="2">
    <citation type="submission" date="2021-08" db="EMBL/GenBank/DDBJ databases">
        <authorList>
            <person name="Eriksson T."/>
        </authorList>
    </citation>
    <scope>NUCLEOTIDE SEQUENCE</scope>
    <source>
        <strain evidence="6">Stoneville</strain>
        <tissue evidence="6">Whole head</tissue>
    </source>
</reference>
<evidence type="ECO:0000313" key="6">
    <source>
        <dbReference type="EMBL" id="KAH0820527.1"/>
    </source>
</evidence>
<reference evidence="6" key="1">
    <citation type="journal article" date="2020" name="J Insects Food Feed">
        <title>The yellow mealworm (Tenebrio molitor) genome: a resource for the emerging insects as food and feed industry.</title>
        <authorList>
            <person name="Eriksson T."/>
            <person name="Andere A."/>
            <person name="Kelstrup H."/>
            <person name="Emery V."/>
            <person name="Picard C."/>
        </authorList>
    </citation>
    <scope>NUCLEOTIDE SEQUENCE</scope>
    <source>
        <strain evidence="6">Stoneville</strain>
        <tissue evidence="6">Whole head</tissue>
    </source>
</reference>
<sequence>MLMGAQLFWQILNKGQISLGHNKPVLQQTHLGWIIGGALNISPEQNSLNHLVTNCHIGADILHKQVERFFQIDDFGNKRNLSSEEILCEEHFRQNYRRDLDGRFMTATKRFIALETKLQREPALRNSYSEFIHEYLALDHMERVPDPTDFSVLTPAHFLIGEPMTAPLEPNLEELKINRLSRWQRIEQLGQQFWRRWIREYIPQLQLRPKGQRITNDNVQPGDMVLIKEDNVAPLHWPLGRVVQIHPGHDGVVRVVSVKTAKARMASVQMRRVMSRNFFKTEKVKIMEEKKRNILHQIIIVLSVVASKSNNISKVVSDVDDDILEETESTNEEDHQSSSDDEEEEEEEEEYSQTSHSNTEFEAEDFDEDKNLEDPNKDLESETEDLQVKNTQDASEDFHLESVEYENEDLQNENVQYENDASAKETDDPYLEHNTFPEFLVHDRHGYHTASVFLKESFRPVVLLWSYICIYVRLVLTDSNTMASPILHLTPLDFNFWGHRKDLLTWRLQKVSIYHIPPIWKDRPKFEDAFKSNVQNKKKLRCSHYDDIDKSLLGWFKEKRSQGIPISGPILQAKAKDFGRLLGMENVECSKAGSNDFETVIILDEQIFNADETGLFFKMTPNKILKFKGEKCSGGKMSKDRITVLVVANMTGTVKKKLLVIGKSKNPRCFKNVKRLPVDYKSNRRAWMVSEIFEKFLRDWDKELSFEGHQFVFSSTKYNVRSTAP</sequence>
<keyword evidence="3" id="KW-0175">Coiled coil</keyword>
<proteinExistence type="predicted"/>
<dbReference type="InterPro" id="IPR006600">
    <property type="entry name" value="HTH_CenpB_DNA-bd_dom"/>
</dbReference>
<dbReference type="PROSITE" id="PS51253">
    <property type="entry name" value="HTH_CENPB"/>
    <property type="match status" value="1"/>
</dbReference>
<feature type="region of interest" description="Disordered" evidence="4">
    <location>
        <begin position="326"/>
        <end position="390"/>
    </location>
</feature>
<feature type="compositionally biased region" description="Acidic residues" evidence="4">
    <location>
        <begin position="361"/>
        <end position="371"/>
    </location>
</feature>
<feature type="compositionally biased region" description="Acidic residues" evidence="4">
    <location>
        <begin position="339"/>
        <end position="351"/>
    </location>
</feature>
<evidence type="ECO:0000256" key="2">
    <source>
        <dbReference type="ARBA" id="ARBA00023125"/>
    </source>
</evidence>
<name>A0A8J6HUH7_TENMO</name>
<dbReference type="Pfam" id="PF03184">
    <property type="entry name" value="DDE_1"/>
    <property type="match status" value="1"/>
</dbReference>
<dbReference type="SUPFAM" id="SSF46689">
    <property type="entry name" value="Homeodomain-like"/>
    <property type="match status" value="1"/>
</dbReference>
<accession>A0A8J6HUH7</accession>
<dbReference type="InterPro" id="IPR050863">
    <property type="entry name" value="CenT-Element_Derived"/>
</dbReference>
<dbReference type="PANTHER" id="PTHR19303">
    <property type="entry name" value="TRANSPOSON"/>
    <property type="match status" value="1"/>
</dbReference>
<dbReference type="GO" id="GO:0003677">
    <property type="term" value="F:DNA binding"/>
    <property type="evidence" value="ECO:0007669"/>
    <property type="project" value="UniProtKB-KW"/>
</dbReference>
<evidence type="ECO:0000259" key="5">
    <source>
        <dbReference type="PROSITE" id="PS51253"/>
    </source>
</evidence>
<protein>
    <recommendedName>
        <fullName evidence="5">HTH CENPB-type domain-containing protein</fullName>
    </recommendedName>
</protein>
<dbReference type="Proteomes" id="UP000719412">
    <property type="component" value="Unassembled WGS sequence"/>
</dbReference>
<dbReference type="PANTHER" id="PTHR19303:SF73">
    <property type="entry name" value="PROTEIN PDC2"/>
    <property type="match status" value="1"/>
</dbReference>
<organism evidence="6 7">
    <name type="scientific">Tenebrio molitor</name>
    <name type="common">Yellow mealworm beetle</name>
    <dbReference type="NCBI Taxonomy" id="7067"/>
    <lineage>
        <taxon>Eukaryota</taxon>
        <taxon>Metazoa</taxon>
        <taxon>Ecdysozoa</taxon>
        <taxon>Arthropoda</taxon>
        <taxon>Hexapoda</taxon>
        <taxon>Insecta</taxon>
        <taxon>Pterygota</taxon>
        <taxon>Neoptera</taxon>
        <taxon>Endopterygota</taxon>
        <taxon>Coleoptera</taxon>
        <taxon>Polyphaga</taxon>
        <taxon>Cucujiformia</taxon>
        <taxon>Tenebrionidae</taxon>
        <taxon>Tenebrio</taxon>
    </lineage>
</organism>
<dbReference type="InterPro" id="IPR040676">
    <property type="entry name" value="DUF5641"/>
</dbReference>
<evidence type="ECO:0000256" key="4">
    <source>
        <dbReference type="SAM" id="MobiDB-lite"/>
    </source>
</evidence>
<comment type="subcellular location">
    <subcellularLocation>
        <location evidence="1">Nucleus</location>
    </subcellularLocation>
</comment>
<keyword evidence="2" id="KW-0238">DNA-binding</keyword>
<dbReference type="Gene3D" id="1.10.10.60">
    <property type="entry name" value="Homeodomain-like"/>
    <property type="match status" value="1"/>
</dbReference>
<evidence type="ECO:0000256" key="3">
    <source>
        <dbReference type="SAM" id="Coils"/>
    </source>
</evidence>
<keyword evidence="7" id="KW-1185">Reference proteome</keyword>
<evidence type="ECO:0000256" key="1">
    <source>
        <dbReference type="ARBA" id="ARBA00004123"/>
    </source>
</evidence>
<dbReference type="GO" id="GO:0005634">
    <property type="term" value="C:nucleus"/>
    <property type="evidence" value="ECO:0007669"/>
    <property type="project" value="UniProtKB-SubCell"/>
</dbReference>
<dbReference type="Pfam" id="PF18701">
    <property type="entry name" value="DUF5641"/>
    <property type="match status" value="1"/>
</dbReference>
<feature type="coiled-coil region" evidence="3">
    <location>
        <begin position="400"/>
        <end position="427"/>
    </location>
</feature>
<dbReference type="InterPro" id="IPR009057">
    <property type="entry name" value="Homeodomain-like_sf"/>
</dbReference>
<dbReference type="Pfam" id="PF03221">
    <property type="entry name" value="HTH_Tnp_Tc5"/>
    <property type="match status" value="1"/>
</dbReference>